<accession>A0ABZ0PK91</accession>
<dbReference type="InterPro" id="IPR024399">
    <property type="entry name" value="DUF2628"/>
</dbReference>
<evidence type="ECO:0000256" key="1">
    <source>
        <dbReference type="SAM" id="Phobius"/>
    </source>
</evidence>
<dbReference type="EMBL" id="CP137852">
    <property type="protein sequence ID" value="WPB85540.1"/>
    <property type="molecule type" value="Genomic_DNA"/>
</dbReference>
<keyword evidence="1" id="KW-0472">Membrane</keyword>
<protein>
    <submittedName>
        <fullName evidence="2">DUF2628 domain-containing protein</fullName>
    </submittedName>
</protein>
<feature type="transmembrane region" description="Helical" evidence="1">
    <location>
        <begin position="50"/>
        <end position="67"/>
    </location>
</feature>
<proteinExistence type="predicted"/>
<evidence type="ECO:0000313" key="3">
    <source>
        <dbReference type="Proteomes" id="UP001305521"/>
    </source>
</evidence>
<name>A0ABZ0PK91_9PROT</name>
<sequence>MRSWTVHLPPGAARGSVPATGLKQPPVLIPEGFSFWAFLFGPFWLFRHRAWLAGFGVLVGLVVLNLLPDPYGIAAALAAHLLLGFQGQDLRRWALGRRGWTLAHVVQGQDADGALARLLQAEPRLLPLYAGEVAR</sequence>
<gene>
    <name evidence="2" type="ORF">R9Z33_01395</name>
</gene>
<evidence type="ECO:0000313" key="2">
    <source>
        <dbReference type="EMBL" id="WPB85540.1"/>
    </source>
</evidence>
<organism evidence="2 3">
    <name type="scientific">Sediminicoccus rosea</name>
    <dbReference type="NCBI Taxonomy" id="1225128"/>
    <lineage>
        <taxon>Bacteria</taxon>
        <taxon>Pseudomonadati</taxon>
        <taxon>Pseudomonadota</taxon>
        <taxon>Alphaproteobacteria</taxon>
        <taxon>Acetobacterales</taxon>
        <taxon>Roseomonadaceae</taxon>
        <taxon>Sediminicoccus</taxon>
    </lineage>
</organism>
<keyword evidence="1" id="KW-1133">Transmembrane helix</keyword>
<dbReference type="Proteomes" id="UP001305521">
    <property type="component" value="Chromosome"/>
</dbReference>
<dbReference type="RefSeq" id="WP_318649512.1">
    <property type="nucleotide sequence ID" value="NZ_CP137852.1"/>
</dbReference>
<keyword evidence="1" id="KW-0812">Transmembrane</keyword>
<dbReference type="Pfam" id="PF10947">
    <property type="entry name" value="DUF2628"/>
    <property type="match status" value="1"/>
</dbReference>
<feature type="transmembrane region" description="Helical" evidence="1">
    <location>
        <begin position="27"/>
        <end position="45"/>
    </location>
</feature>
<reference evidence="2 3" key="1">
    <citation type="submission" date="2023-11" db="EMBL/GenBank/DDBJ databases">
        <title>Arctic aerobic anoxygenic photoheterotroph Sediminicoccus rosea KRV36 adapts its photosynthesis to long days of polar summer.</title>
        <authorList>
            <person name="Tomasch J."/>
            <person name="Kopejtka K."/>
            <person name="Bily T."/>
            <person name="Gardiner A.T."/>
            <person name="Gardian Z."/>
            <person name="Shivaramu S."/>
            <person name="Koblizek M."/>
            <person name="Engelhardt F."/>
            <person name="Kaftan D."/>
        </authorList>
    </citation>
    <scope>NUCLEOTIDE SEQUENCE [LARGE SCALE GENOMIC DNA]</scope>
    <source>
        <strain evidence="2 3">R-30</strain>
    </source>
</reference>
<keyword evidence="3" id="KW-1185">Reference proteome</keyword>